<dbReference type="InterPro" id="IPR040934">
    <property type="entry name" value="Znf-CCCH_6"/>
</dbReference>
<name>A0AAN7TAD3_9PEZI</name>
<dbReference type="EMBL" id="JAVRRL010000080">
    <property type="protein sequence ID" value="KAK5108669.1"/>
    <property type="molecule type" value="Genomic_DNA"/>
</dbReference>
<evidence type="ECO:0000313" key="4">
    <source>
        <dbReference type="Proteomes" id="UP001310890"/>
    </source>
</evidence>
<feature type="compositionally biased region" description="Low complexity" evidence="1">
    <location>
        <begin position="42"/>
        <end position="52"/>
    </location>
</feature>
<gene>
    <name evidence="3" type="ORF">LTR62_008074</name>
</gene>
<evidence type="ECO:0000259" key="2">
    <source>
        <dbReference type="Pfam" id="PF18585"/>
    </source>
</evidence>
<dbReference type="Proteomes" id="UP001310890">
    <property type="component" value="Unassembled WGS sequence"/>
</dbReference>
<evidence type="ECO:0000256" key="1">
    <source>
        <dbReference type="SAM" id="MobiDB-lite"/>
    </source>
</evidence>
<accession>A0AAN7TAD3</accession>
<sequence>MIPLAYLNSSFITTDPTPFRRVTVLMPRSNNAQNIPTPPSDPTTNPSTNGNGHDFFATPTIQPQSYALPVTQENGLTCLACRTYHVSGRCPVKLAGLEYCNLCGMAHYGQARICPHIQSETQVRTMLEALRYSTEPEHLVETAKRYLRGLKGHLVQLKKQKEAKEHAAREAEAAVAFQAARAPVWKVPTASWMGPGAGAGGGGAQ</sequence>
<feature type="region of interest" description="Disordered" evidence="1">
    <location>
        <begin position="29"/>
        <end position="52"/>
    </location>
</feature>
<protein>
    <recommendedName>
        <fullName evidence="2">Mit1 C-terminal Zn finger 2 domain-containing protein</fullName>
    </recommendedName>
</protein>
<organism evidence="3 4">
    <name type="scientific">Meristemomyces frigidus</name>
    <dbReference type="NCBI Taxonomy" id="1508187"/>
    <lineage>
        <taxon>Eukaryota</taxon>
        <taxon>Fungi</taxon>
        <taxon>Dikarya</taxon>
        <taxon>Ascomycota</taxon>
        <taxon>Pezizomycotina</taxon>
        <taxon>Dothideomycetes</taxon>
        <taxon>Dothideomycetidae</taxon>
        <taxon>Mycosphaerellales</taxon>
        <taxon>Teratosphaeriaceae</taxon>
        <taxon>Meristemomyces</taxon>
    </lineage>
</organism>
<dbReference type="Pfam" id="PF18585">
    <property type="entry name" value="zf-CCCH_6"/>
    <property type="match status" value="1"/>
</dbReference>
<evidence type="ECO:0000313" key="3">
    <source>
        <dbReference type="EMBL" id="KAK5108669.1"/>
    </source>
</evidence>
<reference evidence="3" key="1">
    <citation type="submission" date="2023-08" db="EMBL/GenBank/DDBJ databases">
        <title>Black Yeasts Isolated from many extreme environments.</title>
        <authorList>
            <person name="Coleine C."/>
            <person name="Stajich J.E."/>
            <person name="Selbmann L."/>
        </authorList>
    </citation>
    <scope>NUCLEOTIDE SEQUENCE</scope>
    <source>
        <strain evidence="3">CCFEE 5401</strain>
    </source>
</reference>
<comment type="caution">
    <text evidence="3">The sequence shown here is derived from an EMBL/GenBank/DDBJ whole genome shotgun (WGS) entry which is preliminary data.</text>
</comment>
<dbReference type="AlphaFoldDB" id="A0AAN7TAD3"/>
<feature type="domain" description="Mit1 C-terminal Zn finger 2" evidence="2">
    <location>
        <begin position="98"/>
        <end position="150"/>
    </location>
</feature>
<proteinExistence type="predicted"/>